<name>A0AAJ0C669_9PEZI</name>
<feature type="domain" description="Ribosomal protein bL31m N-terminal" evidence="2">
    <location>
        <begin position="55"/>
        <end position="96"/>
    </location>
</feature>
<feature type="region of interest" description="Disordered" evidence="1">
    <location>
        <begin position="142"/>
        <end position="203"/>
    </location>
</feature>
<dbReference type="GO" id="GO:0032543">
    <property type="term" value="P:mitochondrial translation"/>
    <property type="evidence" value="ECO:0007669"/>
    <property type="project" value="InterPro"/>
</dbReference>
<evidence type="ECO:0000256" key="1">
    <source>
        <dbReference type="SAM" id="MobiDB-lite"/>
    </source>
</evidence>
<gene>
    <name evidence="3" type="ORF">QBC33DRAFT_445958</name>
</gene>
<feature type="region of interest" description="Disordered" evidence="1">
    <location>
        <begin position="1"/>
        <end position="42"/>
    </location>
</feature>
<dbReference type="PANTHER" id="PTHR28174">
    <property type="entry name" value="54S RIBOSOMAL PROTEIN L36, MITOCHONDRIAL"/>
    <property type="match status" value="1"/>
</dbReference>
<feature type="region of interest" description="Disordered" evidence="1">
    <location>
        <begin position="69"/>
        <end position="88"/>
    </location>
</feature>
<dbReference type="InterPro" id="IPR048874">
    <property type="entry name" value="Ribosomal_bL31m_N"/>
</dbReference>
<dbReference type="GeneID" id="85307540"/>
<dbReference type="GO" id="GO:0003735">
    <property type="term" value="F:structural constituent of ribosome"/>
    <property type="evidence" value="ECO:0007669"/>
    <property type="project" value="InterPro"/>
</dbReference>
<comment type="caution">
    <text evidence="3">The sequence shown here is derived from an EMBL/GenBank/DDBJ whole genome shotgun (WGS) entry which is preliminary data.</text>
</comment>
<dbReference type="InterPro" id="IPR034600">
    <property type="entry name" value="Ribosomal_bL31m"/>
</dbReference>
<feature type="compositionally biased region" description="Basic and acidic residues" evidence="1">
    <location>
        <begin position="191"/>
        <end position="203"/>
    </location>
</feature>
<accession>A0AAJ0C669</accession>
<dbReference type="Pfam" id="PF21492">
    <property type="entry name" value="bL31_N"/>
    <property type="match status" value="1"/>
</dbReference>
<dbReference type="EMBL" id="MU839000">
    <property type="protein sequence ID" value="KAK1770710.1"/>
    <property type="molecule type" value="Genomic_DNA"/>
</dbReference>
<evidence type="ECO:0000313" key="4">
    <source>
        <dbReference type="Proteomes" id="UP001244011"/>
    </source>
</evidence>
<protein>
    <recommendedName>
        <fullName evidence="2">Ribosomal protein bL31m N-terminal domain-containing protein</fullName>
    </recommendedName>
</protein>
<dbReference type="Proteomes" id="UP001244011">
    <property type="component" value="Unassembled WGS sequence"/>
</dbReference>
<dbReference type="GO" id="GO:0005762">
    <property type="term" value="C:mitochondrial large ribosomal subunit"/>
    <property type="evidence" value="ECO:0007669"/>
    <property type="project" value="InterPro"/>
</dbReference>
<dbReference type="PANTHER" id="PTHR28174:SF1">
    <property type="entry name" value="LARGE RIBOSOMAL SUBUNIT PROTEIN BL31M"/>
    <property type="match status" value="1"/>
</dbReference>
<organism evidence="3 4">
    <name type="scientific">Phialemonium atrogriseum</name>
    <dbReference type="NCBI Taxonomy" id="1093897"/>
    <lineage>
        <taxon>Eukaryota</taxon>
        <taxon>Fungi</taxon>
        <taxon>Dikarya</taxon>
        <taxon>Ascomycota</taxon>
        <taxon>Pezizomycotina</taxon>
        <taxon>Sordariomycetes</taxon>
        <taxon>Sordariomycetidae</taxon>
        <taxon>Cephalothecales</taxon>
        <taxon>Cephalothecaceae</taxon>
        <taxon>Phialemonium</taxon>
    </lineage>
</organism>
<dbReference type="RefSeq" id="XP_060286923.1">
    <property type="nucleotide sequence ID" value="XM_060424353.1"/>
</dbReference>
<evidence type="ECO:0000313" key="3">
    <source>
        <dbReference type="EMBL" id="KAK1770710.1"/>
    </source>
</evidence>
<feature type="compositionally biased region" description="Low complexity" evidence="1">
    <location>
        <begin position="13"/>
        <end position="30"/>
    </location>
</feature>
<proteinExistence type="predicted"/>
<dbReference type="AlphaFoldDB" id="A0AAJ0C669"/>
<keyword evidence="4" id="KW-1185">Reference proteome</keyword>
<sequence>MGSRLPTTLLRRPSPISLIPNTTPTPSTSSAHHLRHHPTGSQVRHATFVPRHRRPYQFTQLVQLSDGSTFTHRTTSPVPLHRSTKDTRNHALWQPSEASLRNLEVDEAGKLAAFRARFGRGWDAIEEDAAAGDAVDAAAETGADAKKTTAEAAGEGGDEAGEDAGLSLSDLISGYAAREDSTGSGGLSAKEQAKMEKSGKKKR</sequence>
<reference evidence="3" key="1">
    <citation type="submission" date="2023-06" db="EMBL/GenBank/DDBJ databases">
        <title>Genome-scale phylogeny and comparative genomics of the fungal order Sordariales.</title>
        <authorList>
            <consortium name="Lawrence Berkeley National Laboratory"/>
            <person name="Hensen N."/>
            <person name="Bonometti L."/>
            <person name="Westerberg I."/>
            <person name="Brannstrom I.O."/>
            <person name="Guillou S."/>
            <person name="Cros-Aarteil S."/>
            <person name="Calhoun S."/>
            <person name="Haridas S."/>
            <person name="Kuo A."/>
            <person name="Mondo S."/>
            <person name="Pangilinan J."/>
            <person name="Riley R."/>
            <person name="Labutti K."/>
            <person name="Andreopoulos B."/>
            <person name="Lipzen A."/>
            <person name="Chen C."/>
            <person name="Yanf M."/>
            <person name="Daum C."/>
            <person name="Ng V."/>
            <person name="Clum A."/>
            <person name="Steindorff A."/>
            <person name="Ohm R."/>
            <person name="Martin F."/>
            <person name="Silar P."/>
            <person name="Natvig D."/>
            <person name="Lalanne C."/>
            <person name="Gautier V."/>
            <person name="Ament-Velasquez S.L."/>
            <person name="Kruys A."/>
            <person name="Hutchinson M.I."/>
            <person name="Powell A.J."/>
            <person name="Barry K."/>
            <person name="Miller A.N."/>
            <person name="Grigoriev I.V."/>
            <person name="Debuchy R."/>
            <person name="Gladieux P."/>
            <person name="Thoren M.H."/>
            <person name="Johannesson H."/>
        </authorList>
    </citation>
    <scope>NUCLEOTIDE SEQUENCE</scope>
    <source>
        <strain evidence="3">8032-3</strain>
    </source>
</reference>
<evidence type="ECO:0000259" key="2">
    <source>
        <dbReference type="Pfam" id="PF21492"/>
    </source>
</evidence>
<dbReference type="Gene3D" id="6.20.130.10">
    <property type="match status" value="1"/>
</dbReference>